<feature type="compositionally biased region" description="Basic residues" evidence="1">
    <location>
        <begin position="106"/>
        <end position="121"/>
    </location>
</feature>
<organism evidence="2 3">
    <name type="scientific">Adineta ricciae</name>
    <name type="common">Rotifer</name>
    <dbReference type="NCBI Taxonomy" id="249248"/>
    <lineage>
        <taxon>Eukaryota</taxon>
        <taxon>Metazoa</taxon>
        <taxon>Spiralia</taxon>
        <taxon>Gnathifera</taxon>
        <taxon>Rotifera</taxon>
        <taxon>Eurotatoria</taxon>
        <taxon>Bdelloidea</taxon>
        <taxon>Adinetida</taxon>
        <taxon>Adinetidae</taxon>
        <taxon>Adineta</taxon>
    </lineage>
</organism>
<accession>A0A814QVU3</accession>
<evidence type="ECO:0000313" key="2">
    <source>
        <dbReference type="EMBL" id="CAF1125312.1"/>
    </source>
</evidence>
<dbReference type="AlphaFoldDB" id="A0A814QVU3"/>
<name>A0A814QVU3_ADIRI</name>
<feature type="compositionally biased region" description="Low complexity" evidence="1">
    <location>
        <begin position="91"/>
        <end position="105"/>
    </location>
</feature>
<feature type="region of interest" description="Disordered" evidence="1">
    <location>
        <begin position="85"/>
        <end position="141"/>
    </location>
</feature>
<dbReference type="EMBL" id="CAJNOR010001342">
    <property type="protein sequence ID" value="CAF1125312.1"/>
    <property type="molecule type" value="Genomic_DNA"/>
</dbReference>
<comment type="caution">
    <text evidence="2">The sequence shown here is derived from an EMBL/GenBank/DDBJ whole genome shotgun (WGS) entry which is preliminary data.</text>
</comment>
<keyword evidence="3" id="KW-1185">Reference proteome</keyword>
<gene>
    <name evidence="2" type="ORF">XAT740_LOCUS19606</name>
</gene>
<feature type="compositionally biased region" description="Polar residues" evidence="1">
    <location>
        <begin position="1"/>
        <end position="22"/>
    </location>
</feature>
<proteinExistence type="predicted"/>
<reference evidence="2" key="1">
    <citation type="submission" date="2021-02" db="EMBL/GenBank/DDBJ databases">
        <authorList>
            <person name="Nowell W R."/>
        </authorList>
    </citation>
    <scope>NUCLEOTIDE SEQUENCE</scope>
</reference>
<feature type="region of interest" description="Disordered" evidence="1">
    <location>
        <begin position="1"/>
        <end position="23"/>
    </location>
</feature>
<evidence type="ECO:0000313" key="3">
    <source>
        <dbReference type="Proteomes" id="UP000663828"/>
    </source>
</evidence>
<sequence>MVTSLDMNTPDQTKYESNANVDQQRFDDQLQQQLIQHQTRHKQERDYARILREYNTPAQWYQASPLPRSIYFYDPQYQRYLRQQSGLAMNSPRAYSPRRVASRSPSRAKAHSPSRRSHSSRVRMQPSVLPPITIAKQVKDE</sequence>
<protein>
    <submittedName>
        <fullName evidence="2">Uncharacterized protein</fullName>
    </submittedName>
</protein>
<dbReference type="Proteomes" id="UP000663828">
    <property type="component" value="Unassembled WGS sequence"/>
</dbReference>
<evidence type="ECO:0000256" key="1">
    <source>
        <dbReference type="SAM" id="MobiDB-lite"/>
    </source>
</evidence>